<dbReference type="RefSeq" id="WP_100916260.1">
    <property type="nucleotide sequence ID" value="NZ_CP025057.1"/>
</dbReference>
<gene>
    <name evidence="1" type="ORF">SFLOR_v1c02080</name>
</gene>
<proteinExistence type="predicted"/>
<name>A0A2K8SCS5_9MOLU</name>
<sequence>MNKVETNENKKEIIITKRNFDSTRLCRKDFLNDQDYKEYNSFIKKFSNNTKYYFNYKCINCLGKFVTYHWVLKCPHCKKSLNSLNSYKTQMYQNLKGYWDKRNIQIRFKNTSIY</sequence>
<dbReference type="Proteomes" id="UP000231823">
    <property type="component" value="Chromosome"/>
</dbReference>
<evidence type="ECO:0000313" key="2">
    <source>
        <dbReference type="Proteomes" id="UP000231823"/>
    </source>
</evidence>
<dbReference type="EMBL" id="CP025057">
    <property type="protein sequence ID" value="AUB31269.1"/>
    <property type="molecule type" value="Genomic_DNA"/>
</dbReference>
<organism evidence="1 2">
    <name type="scientific">Spiroplasma floricola 23-6</name>
    <dbReference type="NCBI Taxonomy" id="1336749"/>
    <lineage>
        <taxon>Bacteria</taxon>
        <taxon>Bacillati</taxon>
        <taxon>Mycoplasmatota</taxon>
        <taxon>Mollicutes</taxon>
        <taxon>Entomoplasmatales</taxon>
        <taxon>Spiroplasmataceae</taxon>
        <taxon>Spiroplasma</taxon>
    </lineage>
</organism>
<reference evidence="1 2" key="1">
    <citation type="submission" date="2017-12" db="EMBL/GenBank/DDBJ databases">
        <title>Complete genome sequence of Spiroplasma floricola 23-6 (ATCC 29989).</title>
        <authorList>
            <person name="Tsai Y.-M."/>
            <person name="Wu P.-S."/>
            <person name="Lo W.-S."/>
            <person name="Kuo C.-H."/>
        </authorList>
    </citation>
    <scope>NUCLEOTIDE SEQUENCE [LARGE SCALE GENOMIC DNA]</scope>
    <source>
        <strain evidence="1 2">23-6</strain>
    </source>
</reference>
<keyword evidence="2" id="KW-1185">Reference proteome</keyword>
<evidence type="ECO:0000313" key="1">
    <source>
        <dbReference type="EMBL" id="AUB31269.1"/>
    </source>
</evidence>
<dbReference type="AlphaFoldDB" id="A0A2K8SCS5"/>
<protein>
    <submittedName>
        <fullName evidence="1">Uncharacterized protein</fullName>
    </submittedName>
</protein>
<accession>A0A2K8SCS5</accession>
<dbReference type="KEGG" id="sfz:SFLOR_v1c02080"/>